<feature type="compositionally biased region" description="Basic and acidic residues" evidence="2">
    <location>
        <begin position="357"/>
        <end position="390"/>
    </location>
</feature>
<name>A0A401SXP9_CHIPU</name>
<dbReference type="PANTHER" id="PTHR46939:SF1">
    <property type="entry name" value="ZINC FINGER CCHC DOMAIN-CONTAINING PROTEIN 2"/>
    <property type="match status" value="1"/>
</dbReference>
<evidence type="ECO:0000313" key="4">
    <source>
        <dbReference type="EMBL" id="GCC35168.1"/>
    </source>
</evidence>
<dbReference type="Gene3D" id="4.10.60.10">
    <property type="entry name" value="Zinc finger, CCHC-type"/>
    <property type="match status" value="1"/>
</dbReference>
<feature type="compositionally biased region" description="Polar residues" evidence="2">
    <location>
        <begin position="286"/>
        <end position="300"/>
    </location>
</feature>
<dbReference type="SMART" id="SM00343">
    <property type="entry name" value="ZnF_C2HC"/>
    <property type="match status" value="1"/>
</dbReference>
<keyword evidence="5" id="KW-1185">Reference proteome</keyword>
<dbReference type="GO" id="GO:0003676">
    <property type="term" value="F:nucleic acid binding"/>
    <property type="evidence" value="ECO:0007669"/>
    <property type="project" value="InterPro"/>
</dbReference>
<sequence length="859" mass="92690">MGRDTHYGPGLASHRLEEQNLKNTGFQHESLSMEDRLARKNYSLGMESSYYERTPPSSCEEAAAIAQRPGAQIENIIFKPLSKKRADIYWEFDVTWTNLSMCTVRKTDQEIHEFLTKLPKELSIEASGKTTLWSSNHSSQTREDRRHFNLESTIRQMFLSPSRAFLKSEYVREFFFGKLSDCSQPHTNLQPALKLSKSLERFKEDSSEASSQEEDGQQLIHQKKNMGKSIGCSGSGTKSQGIGVNLQHSEQNGILDWKKRNYSTKHSTDNCTAVMAHCLSEDKRSTSSGSKKLNTQSDINNKVDRGSHRAPVGNGILRIPPVQHVWAVPGKELRDVGSGLEACGDSSSESYSSPSSPRHDGKESCESEDEKDKDSDSTSEDSGKDKHQERPPCNLARGSTSRPTAQVAPVQSENCTPPGNPPIPFLPRIPLMPPMPYVMQNGGKKPDCIAPVDKTVGMIVTVPPAATSLRESSHVAPLGAAEAGKRVDMIPSHLSVATPFLLQTANPALHPMTHRHKMTASQMNFENCHVPGPQTPAGTVNIGSANTAFIPVHSHSPSGKLSTPSVLDPTTKTSQNIVGLNALLPQADGNIGTVPESASLKVMLPAAGLLPPPGSYNLSGTPNSVLPLQGSATPPSPVGQIQSTGSSVPTHTPGPVPSLNTALTHSTAQSDSTSYINTIGNTSTNGTIQPNQQLGCGACSSCGCRGSCGTNSNPHLNYYYPSTIPSHLIRVPFIPFSGVTSLCNGSYLNQAHQNNGTQMPFYQNPYTSGLMHDPMANQTNYGMQQMPGFFRGFPLMYQVANMVTSVNGMGPKKNGNASCYNCGVGGHYAQDCKQPSMEASQPGAFKLKFAPSHDLDSAD</sequence>
<dbReference type="OrthoDB" id="6361509at2759"/>
<evidence type="ECO:0000259" key="3">
    <source>
        <dbReference type="PROSITE" id="PS50158"/>
    </source>
</evidence>
<keyword evidence="1" id="KW-0862">Zinc</keyword>
<comment type="caution">
    <text evidence="4">The sequence shown here is derived from an EMBL/GenBank/DDBJ whole genome shotgun (WGS) entry which is preliminary data.</text>
</comment>
<dbReference type="SUPFAM" id="SSF64268">
    <property type="entry name" value="PX domain"/>
    <property type="match status" value="1"/>
</dbReference>
<dbReference type="STRING" id="137246.A0A401SXP9"/>
<dbReference type="GO" id="GO:0008270">
    <property type="term" value="F:zinc ion binding"/>
    <property type="evidence" value="ECO:0007669"/>
    <property type="project" value="UniProtKB-KW"/>
</dbReference>
<evidence type="ECO:0000256" key="2">
    <source>
        <dbReference type="SAM" id="MobiDB-lite"/>
    </source>
</evidence>
<dbReference type="InterPro" id="IPR036875">
    <property type="entry name" value="Znf_CCHC_sf"/>
</dbReference>
<feature type="compositionally biased region" description="Low complexity" evidence="2">
    <location>
        <begin position="346"/>
        <end position="356"/>
    </location>
</feature>
<keyword evidence="1" id="KW-0479">Metal-binding</keyword>
<dbReference type="PROSITE" id="PS50158">
    <property type="entry name" value="ZF_CCHC"/>
    <property type="match status" value="1"/>
</dbReference>
<gene>
    <name evidence="4" type="ORF">chiPu_0013650</name>
</gene>
<feature type="compositionally biased region" description="Polar residues" evidence="2">
    <location>
        <begin position="397"/>
        <end position="417"/>
    </location>
</feature>
<dbReference type="InterPro" id="IPR042793">
    <property type="entry name" value="ZCCHC2"/>
</dbReference>
<proteinExistence type="predicted"/>
<feature type="region of interest" description="Disordered" evidence="2">
    <location>
        <begin position="282"/>
        <end position="315"/>
    </location>
</feature>
<dbReference type="Proteomes" id="UP000287033">
    <property type="component" value="Unassembled WGS sequence"/>
</dbReference>
<evidence type="ECO:0000256" key="1">
    <source>
        <dbReference type="PROSITE-ProRule" id="PRU00047"/>
    </source>
</evidence>
<dbReference type="OMA" id="RIDKEYN"/>
<protein>
    <recommendedName>
        <fullName evidence="3">CCHC-type domain-containing protein</fullName>
    </recommendedName>
</protein>
<accession>A0A401SXP9</accession>
<keyword evidence="1" id="KW-0863">Zinc-finger</keyword>
<feature type="region of interest" description="Disordered" evidence="2">
    <location>
        <begin position="629"/>
        <end position="653"/>
    </location>
</feature>
<feature type="compositionally biased region" description="Polar residues" evidence="2">
    <location>
        <begin position="629"/>
        <end position="650"/>
    </location>
</feature>
<dbReference type="InterPro" id="IPR001878">
    <property type="entry name" value="Znf_CCHC"/>
</dbReference>
<evidence type="ECO:0000313" key="5">
    <source>
        <dbReference type="Proteomes" id="UP000287033"/>
    </source>
</evidence>
<dbReference type="SUPFAM" id="SSF57756">
    <property type="entry name" value="Retrovirus zinc finger-like domains"/>
    <property type="match status" value="1"/>
</dbReference>
<dbReference type="EMBL" id="BEZZ01000671">
    <property type="protein sequence ID" value="GCC35168.1"/>
    <property type="molecule type" value="Genomic_DNA"/>
</dbReference>
<dbReference type="InterPro" id="IPR036871">
    <property type="entry name" value="PX_dom_sf"/>
</dbReference>
<dbReference type="Pfam" id="PF00098">
    <property type="entry name" value="zf-CCHC"/>
    <property type="match status" value="1"/>
</dbReference>
<feature type="region of interest" description="Disordered" evidence="2">
    <location>
        <begin position="337"/>
        <end position="422"/>
    </location>
</feature>
<dbReference type="PANTHER" id="PTHR46939">
    <property type="entry name" value="ZINC FINGER CCHC DOMAIN-CONTAINING PROTEIN 2"/>
    <property type="match status" value="1"/>
</dbReference>
<dbReference type="GO" id="GO:0035091">
    <property type="term" value="F:phosphatidylinositol binding"/>
    <property type="evidence" value="ECO:0007669"/>
    <property type="project" value="InterPro"/>
</dbReference>
<feature type="domain" description="CCHC-type" evidence="3">
    <location>
        <begin position="819"/>
        <end position="834"/>
    </location>
</feature>
<dbReference type="AlphaFoldDB" id="A0A401SXP9"/>
<organism evidence="4 5">
    <name type="scientific">Chiloscyllium punctatum</name>
    <name type="common">Brownbanded bambooshark</name>
    <name type="synonym">Hemiscyllium punctatum</name>
    <dbReference type="NCBI Taxonomy" id="137246"/>
    <lineage>
        <taxon>Eukaryota</taxon>
        <taxon>Metazoa</taxon>
        <taxon>Chordata</taxon>
        <taxon>Craniata</taxon>
        <taxon>Vertebrata</taxon>
        <taxon>Chondrichthyes</taxon>
        <taxon>Elasmobranchii</taxon>
        <taxon>Galeomorphii</taxon>
        <taxon>Galeoidea</taxon>
        <taxon>Orectolobiformes</taxon>
        <taxon>Hemiscylliidae</taxon>
        <taxon>Chiloscyllium</taxon>
    </lineage>
</organism>
<reference evidence="4 5" key="1">
    <citation type="journal article" date="2018" name="Nat. Ecol. Evol.">
        <title>Shark genomes provide insights into elasmobranch evolution and the origin of vertebrates.</title>
        <authorList>
            <person name="Hara Y"/>
            <person name="Yamaguchi K"/>
            <person name="Onimaru K"/>
            <person name="Kadota M"/>
            <person name="Koyanagi M"/>
            <person name="Keeley SD"/>
            <person name="Tatsumi K"/>
            <person name="Tanaka K"/>
            <person name="Motone F"/>
            <person name="Kageyama Y"/>
            <person name="Nozu R"/>
            <person name="Adachi N"/>
            <person name="Nishimura O"/>
            <person name="Nakagawa R"/>
            <person name="Tanegashima C"/>
            <person name="Kiyatake I"/>
            <person name="Matsumoto R"/>
            <person name="Murakumo K"/>
            <person name="Nishida K"/>
            <person name="Terakita A"/>
            <person name="Kuratani S"/>
            <person name="Sato K"/>
            <person name="Hyodo S Kuraku.S."/>
        </authorList>
    </citation>
    <scope>NUCLEOTIDE SEQUENCE [LARGE SCALE GENOMIC DNA]</scope>
</reference>